<dbReference type="PANTHER" id="PTHR40124">
    <property type="match status" value="1"/>
</dbReference>
<feature type="chain" id="PRO_5015634838" description="Polysaccharide lyase 14 domain-containing protein" evidence="1">
    <location>
        <begin position="29"/>
        <end position="278"/>
    </location>
</feature>
<feature type="signal peptide" evidence="1">
    <location>
        <begin position="1"/>
        <end position="28"/>
    </location>
</feature>
<dbReference type="Pfam" id="PF21294">
    <property type="entry name" value="Polysacc_lyase_14"/>
    <property type="match status" value="1"/>
</dbReference>
<gene>
    <name evidence="3" type="ORF">CLV43_110287</name>
</gene>
<dbReference type="Proteomes" id="UP000239494">
    <property type="component" value="Unassembled WGS sequence"/>
</dbReference>
<proteinExistence type="predicted"/>
<sequence length="278" mass="28961">MSHLASRLAKTLLAVAVSAVALSPAAHAAPASAALPGSVEAAASTWTGTFSGFPSSSWRDAWGVDGSGEFGFGNMKASGATLDVKYGKGSSAPSCTNCPTSGGGQFYQNLAKNGHSDLTGATTLYLKYDVRFPSGFDFGLGGKLPGLYGGNTGEASGGNHGQAWSTRFMFRNGSKGEVYVYTPTDDGYGKDIGLGSWNFSPDGSTHTIQQSVNRSTGQITVWYDGEQVLSSKSAPGISGIKFKGVFFSTFFGGHDTSWGPKKEVHSYFSNFAISTSKL</sequence>
<keyword evidence="4" id="KW-1185">Reference proteome</keyword>
<dbReference type="EMBL" id="PVTF01000010">
    <property type="protein sequence ID" value="PRY37475.1"/>
    <property type="molecule type" value="Genomic_DNA"/>
</dbReference>
<name>A0A2T0SVP1_9PSEU</name>
<reference evidence="3 4" key="1">
    <citation type="submission" date="2018-03" db="EMBL/GenBank/DDBJ databases">
        <title>Genomic Encyclopedia of Archaeal and Bacterial Type Strains, Phase II (KMG-II): from individual species to whole genera.</title>
        <authorList>
            <person name="Goeker M."/>
        </authorList>
    </citation>
    <scope>NUCLEOTIDE SEQUENCE [LARGE SCALE GENOMIC DNA]</scope>
    <source>
        <strain evidence="3 4">DSM 44720</strain>
    </source>
</reference>
<dbReference type="InterPro" id="IPR048958">
    <property type="entry name" value="Polysacc_lyase_14"/>
</dbReference>
<dbReference type="AlphaFoldDB" id="A0A2T0SVP1"/>
<accession>A0A2T0SVP1</accession>
<evidence type="ECO:0000313" key="3">
    <source>
        <dbReference type="EMBL" id="PRY37475.1"/>
    </source>
</evidence>
<evidence type="ECO:0000256" key="1">
    <source>
        <dbReference type="SAM" id="SignalP"/>
    </source>
</evidence>
<feature type="domain" description="Polysaccharide lyase 14" evidence="2">
    <location>
        <begin position="76"/>
        <end position="271"/>
    </location>
</feature>
<dbReference type="PANTHER" id="PTHR40124:SF1">
    <property type="entry name" value="DISAGGREGATASE RELATED REPEAT PROTEIN"/>
    <property type="match status" value="1"/>
</dbReference>
<comment type="caution">
    <text evidence="3">The sequence shown here is derived from an EMBL/GenBank/DDBJ whole genome shotgun (WGS) entry which is preliminary data.</text>
</comment>
<protein>
    <recommendedName>
        <fullName evidence="2">Polysaccharide lyase 14 domain-containing protein</fullName>
    </recommendedName>
</protein>
<evidence type="ECO:0000313" key="4">
    <source>
        <dbReference type="Proteomes" id="UP000239494"/>
    </source>
</evidence>
<dbReference type="RefSeq" id="WP_245887137.1">
    <property type="nucleotide sequence ID" value="NZ_PVTF01000010.1"/>
</dbReference>
<evidence type="ECO:0000259" key="2">
    <source>
        <dbReference type="Pfam" id="PF21294"/>
    </source>
</evidence>
<organism evidence="3 4">
    <name type="scientific">Umezawaea tangerina</name>
    <dbReference type="NCBI Taxonomy" id="84725"/>
    <lineage>
        <taxon>Bacteria</taxon>
        <taxon>Bacillati</taxon>
        <taxon>Actinomycetota</taxon>
        <taxon>Actinomycetes</taxon>
        <taxon>Pseudonocardiales</taxon>
        <taxon>Pseudonocardiaceae</taxon>
        <taxon>Umezawaea</taxon>
    </lineage>
</organism>
<keyword evidence="1" id="KW-0732">Signal</keyword>
<dbReference type="Gene3D" id="2.60.120.200">
    <property type="match status" value="1"/>
</dbReference>